<dbReference type="InterPro" id="IPR050834">
    <property type="entry name" value="Glycosyltransf_2"/>
</dbReference>
<name>A0A3G3JVQ9_9BACL</name>
<dbReference type="AlphaFoldDB" id="A0A3G3JVQ9"/>
<sequence length="396" mass="47510">MIDVSIIIPTYNKKRHLRLSLYALEKQTFDHSRFEVIVIDDGSTDGTWRRLRKYKPPYPFRYIRNIKNTGRAASRNKGIQLARGRVLIFLDAEILVEEDFIQKHWSYHEKEDMAVVSGVFGRFHGLYSILHPSFNRWQFKHCYPIVRKMPLIRKRFRSSVGLSRYLKRRKKPLQLVGRRSIDNHRYTRAAFSKSYYLEHLVSRYGPELRGFHFPWISFLSGNVSVKKESFDTVGLFDESFKGYGFEDWELGYRYFLNGYKFIAGENIVSYHQEHPVNPNTRSREHKTNHLRFFEKHRDYGIAMLVLYEIGLKNYVEINQALDEYYRLRDDFPDKYMTYKASFHRFCERLAQRKAIDDHFSEYDVAFESDHSDLKRLGRYPQLVSVMELQDRKRLPM</sequence>
<feature type="domain" description="Glycosyltransferase 2-like" evidence="2">
    <location>
        <begin position="5"/>
        <end position="134"/>
    </location>
</feature>
<accession>A0A3G3JVQ9</accession>
<dbReference type="PANTHER" id="PTHR43685">
    <property type="entry name" value="GLYCOSYLTRANSFERASE"/>
    <property type="match status" value="1"/>
</dbReference>
<dbReference type="Pfam" id="PF00535">
    <property type="entry name" value="Glycos_transf_2"/>
    <property type="match status" value="1"/>
</dbReference>
<protein>
    <submittedName>
        <fullName evidence="4">Glycosyltransferase</fullName>
    </submittedName>
</protein>
<dbReference type="InterPro" id="IPR029044">
    <property type="entry name" value="Nucleotide-diphossugar_trans"/>
</dbReference>
<reference evidence="4 5" key="1">
    <citation type="submission" date="2018-10" db="EMBL/GenBank/DDBJ databases">
        <title>Genome Sequence of Cohnella sp.</title>
        <authorList>
            <person name="Srinivasan S."/>
            <person name="Kim M.K."/>
        </authorList>
    </citation>
    <scope>NUCLEOTIDE SEQUENCE [LARGE SCALE GENOMIC DNA]</scope>
    <source>
        <strain evidence="4 5">18JY8-7</strain>
    </source>
</reference>
<dbReference type="Proteomes" id="UP000269097">
    <property type="component" value="Chromosome"/>
</dbReference>
<evidence type="ECO:0000313" key="5">
    <source>
        <dbReference type="Proteomes" id="UP000269097"/>
    </source>
</evidence>
<dbReference type="KEGG" id="coh:EAV92_06965"/>
<dbReference type="InterPro" id="IPR001173">
    <property type="entry name" value="Glyco_trans_2-like"/>
</dbReference>
<dbReference type="Gene3D" id="3.90.550.10">
    <property type="entry name" value="Spore Coat Polysaccharide Biosynthesis Protein SpsA, Chain A"/>
    <property type="match status" value="1"/>
</dbReference>
<proteinExistence type="predicted"/>
<dbReference type="EMBL" id="CP033433">
    <property type="protein sequence ID" value="AYQ72333.1"/>
    <property type="molecule type" value="Genomic_DNA"/>
</dbReference>
<dbReference type="InterPro" id="IPR027791">
    <property type="entry name" value="Galactosyl_T_C"/>
</dbReference>
<evidence type="ECO:0000259" key="2">
    <source>
        <dbReference type="Pfam" id="PF00535"/>
    </source>
</evidence>
<dbReference type="CDD" id="cd00761">
    <property type="entry name" value="Glyco_tranf_GTA_type"/>
    <property type="match status" value="1"/>
</dbReference>
<keyword evidence="1 4" id="KW-0808">Transferase</keyword>
<evidence type="ECO:0000259" key="3">
    <source>
        <dbReference type="Pfam" id="PF02709"/>
    </source>
</evidence>
<dbReference type="PANTHER" id="PTHR43685:SF2">
    <property type="entry name" value="GLYCOSYLTRANSFERASE 2-LIKE DOMAIN-CONTAINING PROTEIN"/>
    <property type="match status" value="1"/>
</dbReference>
<evidence type="ECO:0000313" key="4">
    <source>
        <dbReference type="EMBL" id="AYQ72333.1"/>
    </source>
</evidence>
<dbReference type="SUPFAM" id="SSF53448">
    <property type="entry name" value="Nucleotide-diphospho-sugar transferases"/>
    <property type="match status" value="1"/>
</dbReference>
<evidence type="ECO:0000256" key="1">
    <source>
        <dbReference type="ARBA" id="ARBA00022679"/>
    </source>
</evidence>
<gene>
    <name evidence="4" type="ORF">EAV92_06965</name>
</gene>
<keyword evidence="5" id="KW-1185">Reference proteome</keyword>
<dbReference type="Pfam" id="PF02709">
    <property type="entry name" value="Glyco_transf_7C"/>
    <property type="match status" value="1"/>
</dbReference>
<feature type="domain" description="Galactosyltransferase C-terminal" evidence="3">
    <location>
        <begin position="210"/>
        <end position="262"/>
    </location>
</feature>
<dbReference type="GO" id="GO:0016740">
    <property type="term" value="F:transferase activity"/>
    <property type="evidence" value="ECO:0007669"/>
    <property type="project" value="UniProtKB-KW"/>
</dbReference>
<organism evidence="4 5">
    <name type="scientific">Cohnella candidum</name>
    <dbReference type="NCBI Taxonomy" id="2674991"/>
    <lineage>
        <taxon>Bacteria</taxon>
        <taxon>Bacillati</taxon>
        <taxon>Bacillota</taxon>
        <taxon>Bacilli</taxon>
        <taxon>Bacillales</taxon>
        <taxon>Paenibacillaceae</taxon>
        <taxon>Cohnella</taxon>
    </lineage>
</organism>